<name>A0A137PE69_CONC2</name>
<evidence type="ECO:0000313" key="10">
    <source>
        <dbReference type="EMBL" id="KXN73287.1"/>
    </source>
</evidence>
<evidence type="ECO:0000256" key="5">
    <source>
        <dbReference type="ARBA" id="ARBA00023125"/>
    </source>
</evidence>
<dbReference type="SMART" id="SM00066">
    <property type="entry name" value="GAL4"/>
    <property type="match status" value="1"/>
</dbReference>
<evidence type="ECO:0000256" key="4">
    <source>
        <dbReference type="ARBA" id="ARBA00023015"/>
    </source>
</evidence>
<feature type="domain" description="Zn(2)-C6 fungal-type" evidence="9">
    <location>
        <begin position="14"/>
        <end position="44"/>
    </location>
</feature>
<evidence type="ECO:0000256" key="2">
    <source>
        <dbReference type="ARBA" id="ARBA00022723"/>
    </source>
</evidence>
<evidence type="ECO:0000256" key="1">
    <source>
        <dbReference type="ARBA" id="ARBA00004123"/>
    </source>
</evidence>
<comment type="subcellular location">
    <subcellularLocation>
        <location evidence="1">Nucleus</location>
    </subcellularLocation>
</comment>
<reference evidence="10 11" key="1">
    <citation type="journal article" date="2015" name="Genome Biol. Evol.">
        <title>Phylogenomic analyses indicate that early fungi evolved digesting cell walls of algal ancestors of land plants.</title>
        <authorList>
            <person name="Chang Y."/>
            <person name="Wang S."/>
            <person name="Sekimoto S."/>
            <person name="Aerts A.L."/>
            <person name="Choi C."/>
            <person name="Clum A."/>
            <person name="LaButti K.M."/>
            <person name="Lindquist E.A."/>
            <person name="Yee Ngan C."/>
            <person name="Ohm R.A."/>
            <person name="Salamov A.A."/>
            <person name="Grigoriev I.V."/>
            <person name="Spatafora J.W."/>
            <person name="Berbee M.L."/>
        </authorList>
    </citation>
    <scope>NUCLEOTIDE SEQUENCE [LARGE SCALE GENOMIC DNA]</scope>
    <source>
        <strain evidence="10 11">NRRL 28638</strain>
    </source>
</reference>
<evidence type="ECO:0000256" key="6">
    <source>
        <dbReference type="ARBA" id="ARBA00023163"/>
    </source>
</evidence>
<evidence type="ECO:0000259" key="9">
    <source>
        <dbReference type="PROSITE" id="PS50048"/>
    </source>
</evidence>
<dbReference type="EMBL" id="KQ964439">
    <property type="protein sequence ID" value="KXN73287.1"/>
    <property type="molecule type" value="Genomic_DNA"/>
</dbReference>
<evidence type="ECO:0000256" key="7">
    <source>
        <dbReference type="ARBA" id="ARBA00023242"/>
    </source>
</evidence>
<dbReference type="GO" id="GO:0003677">
    <property type="term" value="F:DNA binding"/>
    <property type="evidence" value="ECO:0007669"/>
    <property type="project" value="UniProtKB-KW"/>
</dbReference>
<dbReference type="SUPFAM" id="SSF57701">
    <property type="entry name" value="Zn2/Cys6 DNA-binding domain"/>
    <property type="match status" value="1"/>
</dbReference>
<gene>
    <name evidence="10" type="ORF">CONCODRAFT_83604</name>
</gene>
<dbReference type="OrthoDB" id="39175at2759"/>
<dbReference type="AlphaFoldDB" id="A0A137PE69"/>
<accession>A0A137PE69</accession>
<dbReference type="Proteomes" id="UP000070444">
    <property type="component" value="Unassembled WGS sequence"/>
</dbReference>
<evidence type="ECO:0000313" key="11">
    <source>
        <dbReference type="Proteomes" id="UP000070444"/>
    </source>
</evidence>
<sequence length="209" mass="23907">MENISKASKLSKIPCDGCKLHHIKCDRVVEGCSNCKRREIDCTYLIERRRRGPKTKVESMMKYVESMNSSANSNANSETEDSSSREVVNNVESIQISPKLSYSLCNQTNQWDSTLIYQTSSELPLVYQNYYNPLLYPNFVNFQLNTAGTNSTAMPVTADQVITMQDYSRQLSSNYCQDNAIGIQDPDHYINHVDNSQNLEQNPYKKKFN</sequence>
<evidence type="ECO:0000256" key="8">
    <source>
        <dbReference type="SAM" id="MobiDB-lite"/>
    </source>
</evidence>
<dbReference type="InterPro" id="IPR001138">
    <property type="entry name" value="Zn2Cys6_DnaBD"/>
</dbReference>
<evidence type="ECO:0000256" key="3">
    <source>
        <dbReference type="ARBA" id="ARBA00022833"/>
    </source>
</evidence>
<dbReference type="CDD" id="cd00067">
    <property type="entry name" value="GAL4"/>
    <property type="match status" value="1"/>
</dbReference>
<dbReference type="GO" id="GO:0005634">
    <property type="term" value="C:nucleus"/>
    <property type="evidence" value="ECO:0007669"/>
    <property type="project" value="UniProtKB-SubCell"/>
</dbReference>
<keyword evidence="11" id="KW-1185">Reference proteome</keyword>
<keyword evidence="2" id="KW-0479">Metal-binding</keyword>
<keyword evidence="7" id="KW-0539">Nucleus</keyword>
<dbReference type="PANTHER" id="PTHR31668:SF18">
    <property type="entry name" value="MALTOSE FERMENTATION REGULATORY PROTEIN MAL13-RELATED"/>
    <property type="match status" value="1"/>
</dbReference>
<dbReference type="GO" id="GO:0000981">
    <property type="term" value="F:DNA-binding transcription factor activity, RNA polymerase II-specific"/>
    <property type="evidence" value="ECO:0007669"/>
    <property type="project" value="InterPro"/>
</dbReference>
<keyword evidence="4" id="KW-0805">Transcription regulation</keyword>
<protein>
    <recommendedName>
        <fullName evidence="9">Zn(2)-C6 fungal-type domain-containing protein</fullName>
    </recommendedName>
</protein>
<dbReference type="GO" id="GO:0008270">
    <property type="term" value="F:zinc ion binding"/>
    <property type="evidence" value="ECO:0007669"/>
    <property type="project" value="InterPro"/>
</dbReference>
<dbReference type="InterPro" id="IPR050797">
    <property type="entry name" value="Carb_Metab_Trans_Reg"/>
</dbReference>
<dbReference type="Pfam" id="PF00172">
    <property type="entry name" value="Zn_clus"/>
    <property type="match status" value="1"/>
</dbReference>
<keyword evidence="5" id="KW-0238">DNA-binding</keyword>
<dbReference type="Gene3D" id="4.10.240.10">
    <property type="entry name" value="Zn(2)-C6 fungal-type DNA-binding domain"/>
    <property type="match status" value="1"/>
</dbReference>
<feature type="region of interest" description="Disordered" evidence="8">
    <location>
        <begin position="67"/>
        <end position="87"/>
    </location>
</feature>
<dbReference type="PROSITE" id="PS00463">
    <property type="entry name" value="ZN2_CY6_FUNGAL_1"/>
    <property type="match status" value="1"/>
</dbReference>
<proteinExistence type="predicted"/>
<keyword evidence="6" id="KW-0804">Transcription</keyword>
<dbReference type="PANTHER" id="PTHR31668">
    <property type="entry name" value="GLUCOSE TRANSPORT TRANSCRIPTION REGULATOR RGT1-RELATED-RELATED"/>
    <property type="match status" value="1"/>
</dbReference>
<organism evidence="10 11">
    <name type="scientific">Conidiobolus coronatus (strain ATCC 28846 / CBS 209.66 / NRRL 28638)</name>
    <name type="common">Delacroixia coronata</name>
    <dbReference type="NCBI Taxonomy" id="796925"/>
    <lineage>
        <taxon>Eukaryota</taxon>
        <taxon>Fungi</taxon>
        <taxon>Fungi incertae sedis</taxon>
        <taxon>Zoopagomycota</taxon>
        <taxon>Entomophthoromycotina</taxon>
        <taxon>Entomophthoromycetes</taxon>
        <taxon>Entomophthorales</taxon>
        <taxon>Ancylistaceae</taxon>
        <taxon>Conidiobolus</taxon>
    </lineage>
</organism>
<feature type="compositionally biased region" description="Low complexity" evidence="8">
    <location>
        <begin position="67"/>
        <end position="77"/>
    </location>
</feature>
<dbReference type="InterPro" id="IPR036864">
    <property type="entry name" value="Zn2-C6_fun-type_DNA-bd_sf"/>
</dbReference>
<dbReference type="PROSITE" id="PS50048">
    <property type="entry name" value="ZN2_CY6_FUNGAL_2"/>
    <property type="match status" value="1"/>
</dbReference>
<keyword evidence="3" id="KW-0862">Zinc</keyword>